<accession>A0A2P6MVM3</accession>
<proteinExistence type="predicted"/>
<dbReference type="Gene3D" id="3.10.20.90">
    <property type="entry name" value="Phosphatidylinositol 3-kinase Catalytic Subunit, Chain A, domain 1"/>
    <property type="match status" value="1"/>
</dbReference>
<keyword evidence="3" id="KW-1185">Reference proteome</keyword>
<dbReference type="PROSITE" id="PS50053">
    <property type="entry name" value="UBIQUITIN_2"/>
    <property type="match status" value="1"/>
</dbReference>
<evidence type="ECO:0000259" key="1">
    <source>
        <dbReference type="PROSITE" id="PS50053"/>
    </source>
</evidence>
<evidence type="ECO:0000313" key="3">
    <source>
        <dbReference type="Proteomes" id="UP000241769"/>
    </source>
</evidence>
<dbReference type="InParanoid" id="A0A2P6MVM3"/>
<reference evidence="2 3" key="1">
    <citation type="journal article" date="2018" name="Genome Biol. Evol.">
        <title>Multiple Roots of Fruiting Body Formation in Amoebozoa.</title>
        <authorList>
            <person name="Hillmann F."/>
            <person name="Forbes G."/>
            <person name="Novohradska S."/>
            <person name="Ferling I."/>
            <person name="Riege K."/>
            <person name="Groth M."/>
            <person name="Westermann M."/>
            <person name="Marz M."/>
            <person name="Spaller T."/>
            <person name="Winckler T."/>
            <person name="Schaap P."/>
            <person name="Glockner G."/>
        </authorList>
    </citation>
    <scope>NUCLEOTIDE SEQUENCE [LARGE SCALE GENOMIC DNA]</scope>
    <source>
        <strain evidence="2 3">Jena</strain>
    </source>
</reference>
<dbReference type="Pfam" id="PF00240">
    <property type="entry name" value="ubiquitin"/>
    <property type="match status" value="1"/>
</dbReference>
<dbReference type="Proteomes" id="UP000241769">
    <property type="component" value="Unassembled WGS sequence"/>
</dbReference>
<dbReference type="InterPro" id="IPR050158">
    <property type="entry name" value="Ubiquitin_ubiquitin-like"/>
</dbReference>
<dbReference type="InterPro" id="IPR019956">
    <property type="entry name" value="Ubiquitin_dom"/>
</dbReference>
<organism evidence="2 3">
    <name type="scientific">Planoprotostelium fungivorum</name>
    <dbReference type="NCBI Taxonomy" id="1890364"/>
    <lineage>
        <taxon>Eukaryota</taxon>
        <taxon>Amoebozoa</taxon>
        <taxon>Evosea</taxon>
        <taxon>Variosea</taxon>
        <taxon>Cavosteliida</taxon>
        <taxon>Cavosteliaceae</taxon>
        <taxon>Planoprotostelium</taxon>
    </lineage>
</organism>
<protein>
    <recommendedName>
        <fullName evidence="1">Ubiquitin-like domain-containing protein</fullName>
    </recommendedName>
</protein>
<dbReference type="SUPFAM" id="SSF54236">
    <property type="entry name" value="Ubiquitin-like"/>
    <property type="match status" value="1"/>
</dbReference>
<dbReference type="InterPro" id="IPR029071">
    <property type="entry name" value="Ubiquitin-like_domsf"/>
</dbReference>
<dbReference type="STRING" id="1890364.A0A2P6MVM3"/>
<sequence length="121" mass="13723">MEVTSSVVSALKRRNEVASVDSEEDYDDISHVSKKIKRLTLPPHEDQELLVKTLSGKTTTMRVTSTDRVHNIKTKLEEMEGIPWDQQRLIFCTMGDDRLVFSYDITEGSIFHLVIALRGGS</sequence>
<evidence type="ECO:0000313" key="2">
    <source>
        <dbReference type="EMBL" id="PRP75744.1"/>
    </source>
</evidence>
<dbReference type="PANTHER" id="PTHR10666">
    <property type="entry name" value="UBIQUITIN"/>
    <property type="match status" value="1"/>
</dbReference>
<name>A0A2P6MVM3_9EUKA</name>
<feature type="domain" description="Ubiquitin-like" evidence="1">
    <location>
        <begin position="47"/>
        <end position="120"/>
    </location>
</feature>
<gene>
    <name evidence="2" type="ORF">PROFUN_09168</name>
</gene>
<dbReference type="EMBL" id="MDYQ01000364">
    <property type="protein sequence ID" value="PRP75744.1"/>
    <property type="molecule type" value="Genomic_DNA"/>
</dbReference>
<dbReference type="SMART" id="SM00213">
    <property type="entry name" value="UBQ"/>
    <property type="match status" value="1"/>
</dbReference>
<dbReference type="AlphaFoldDB" id="A0A2P6MVM3"/>
<dbReference type="PRINTS" id="PR00348">
    <property type="entry name" value="UBIQUITIN"/>
</dbReference>
<dbReference type="InterPro" id="IPR000626">
    <property type="entry name" value="Ubiquitin-like_dom"/>
</dbReference>
<dbReference type="OrthoDB" id="472at2759"/>
<comment type="caution">
    <text evidence="2">The sequence shown here is derived from an EMBL/GenBank/DDBJ whole genome shotgun (WGS) entry which is preliminary data.</text>
</comment>